<reference evidence="1" key="2">
    <citation type="submission" date="2019-06" db="EMBL/GenBank/DDBJ databases">
        <title>Genomics analysis of Aphanomyces spp. identifies a new class of oomycete effector associated with host adaptation.</title>
        <authorList>
            <person name="Gaulin E."/>
        </authorList>
    </citation>
    <scope>NUCLEOTIDE SEQUENCE</scope>
    <source>
        <strain evidence="1">CBS 578.67</strain>
    </source>
</reference>
<evidence type="ECO:0000313" key="2">
    <source>
        <dbReference type="EMBL" id="VFT98128.1"/>
    </source>
</evidence>
<dbReference type="EMBL" id="VJMH01006976">
    <property type="protein sequence ID" value="KAF0686752.1"/>
    <property type="molecule type" value="Genomic_DNA"/>
</dbReference>
<dbReference type="Proteomes" id="UP000332933">
    <property type="component" value="Unassembled WGS sequence"/>
</dbReference>
<evidence type="ECO:0000313" key="3">
    <source>
        <dbReference type="Proteomes" id="UP000332933"/>
    </source>
</evidence>
<reference evidence="2 3" key="1">
    <citation type="submission" date="2019-03" db="EMBL/GenBank/DDBJ databases">
        <authorList>
            <person name="Gaulin E."/>
            <person name="Dumas B."/>
        </authorList>
    </citation>
    <scope>NUCLEOTIDE SEQUENCE [LARGE SCALE GENOMIC DNA]</scope>
    <source>
        <strain evidence="2">CBS 568.67</strain>
    </source>
</reference>
<gene>
    <name evidence="2" type="primary">Aste57867_21457</name>
    <name evidence="1" type="ORF">As57867_021388</name>
    <name evidence="2" type="ORF">ASTE57867_21457</name>
</gene>
<accession>A0A485LHI5</accession>
<evidence type="ECO:0000313" key="1">
    <source>
        <dbReference type="EMBL" id="KAF0686752.1"/>
    </source>
</evidence>
<keyword evidence="3" id="KW-1185">Reference proteome</keyword>
<protein>
    <submittedName>
        <fullName evidence="2">Aste57867_21457 protein</fullName>
    </submittedName>
</protein>
<name>A0A485LHI5_9STRA</name>
<sequence length="152" mass="16934">MELGEENPGIVVAQHYDHDTEIRSILIVFLPPVGVCKCRFDVDRVNPRVGILTYDWPPGVCDINGLFCKHIKDKPTAVLFGEIQALKDALKAKKISSGTMTRRRIFLPSPVRHQSNDISLSMSQGPEEAIVVRLVAEDPEREDHASGAEFVK</sequence>
<proteinExistence type="predicted"/>
<dbReference type="EMBL" id="CAADRA010007002">
    <property type="protein sequence ID" value="VFT98128.1"/>
    <property type="molecule type" value="Genomic_DNA"/>
</dbReference>
<dbReference type="AlphaFoldDB" id="A0A485LHI5"/>
<organism evidence="2 3">
    <name type="scientific">Aphanomyces stellatus</name>
    <dbReference type="NCBI Taxonomy" id="120398"/>
    <lineage>
        <taxon>Eukaryota</taxon>
        <taxon>Sar</taxon>
        <taxon>Stramenopiles</taxon>
        <taxon>Oomycota</taxon>
        <taxon>Saprolegniomycetes</taxon>
        <taxon>Saprolegniales</taxon>
        <taxon>Verrucalvaceae</taxon>
        <taxon>Aphanomyces</taxon>
    </lineage>
</organism>